<dbReference type="PANTHER" id="PTHR34066">
    <property type="entry name" value="GROWTH FACTOR 2"/>
    <property type="match status" value="1"/>
</dbReference>
<organism evidence="2 3">
    <name type="scientific">Paxillus rubicundulus Ve08.2h10</name>
    <dbReference type="NCBI Taxonomy" id="930991"/>
    <lineage>
        <taxon>Eukaryota</taxon>
        <taxon>Fungi</taxon>
        <taxon>Dikarya</taxon>
        <taxon>Basidiomycota</taxon>
        <taxon>Agaricomycotina</taxon>
        <taxon>Agaricomycetes</taxon>
        <taxon>Agaricomycetidae</taxon>
        <taxon>Boletales</taxon>
        <taxon>Paxilineae</taxon>
        <taxon>Paxillaceae</taxon>
        <taxon>Paxillus</taxon>
    </lineage>
</organism>
<reference evidence="2 3" key="1">
    <citation type="submission" date="2014-04" db="EMBL/GenBank/DDBJ databases">
        <authorList>
            <consortium name="DOE Joint Genome Institute"/>
            <person name="Kuo A."/>
            <person name="Kohler A."/>
            <person name="Jargeat P."/>
            <person name="Nagy L.G."/>
            <person name="Floudas D."/>
            <person name="Copeland A."/>
            <person name="Barry K.W."/>
            <person name="Cichocki N."/>
            <person name="Veneault-Fourrey C."/>
            <person name="LaButti K."/>
            <person name="Lindquist E.A."/>
            <person name="Lipzen A."/>
            <person name="Lundell T."/>
            <person name="Morin E."/>
            <person name="Murat C."/>
            <person name="Sun H."/>
            <person name="Tunlid A."/>
            <person name="Henrissat B."/>
            <person name="Grigoriev I.V."/>
            <person name="Hibbett D.S."/>
            <person name="Martin F."/>
            <person name="Nordberg H.P."/>
            <person name="Cantor M.N."/>
            <person name="Hua S.X."/>
        </authorList>
    </citation>
    <scope>NUCLEOTIDE SEQUENCE [LARGE SCALE GENOMIC DNA]</scope>
    <source>
        <strain evidence="2 3">Ve08.2h10</strain>
    </source>
</reference>
<keyword evidence="3" id="KW-1185">Reference proteome</keyword>
<dbReference type="InterPro" id="IPR013885">
    <property type="entry name" value="DUF1764_euk"/>
</dbReference>
<feature type="region of interest" description="Disordered" evidence="1">
    <location>
        <begin position="1"/>
        <end position="112"/>
    </location>
</feature>
<proteinExistence type="predicted"/>
<dbReference type="OrthoDB" id="20835at2759"/>
<sequence length="138" mass="15009">MPASEIDDIFASRGKVNIVSKPPPVLSSLPEKKKKKKNKASSNTPVGEAPSSNKRSAPETVMDPSVQSVSKKRQKSVGSSNPTQPSSKDEFKRFKDSKGSGSRRKTEEGYHIYDEDELGISARGGDTPLCPFDCKCCF</sequence>
<reference evidence="3" key="2">
    <citation type="submission" date="2015-01" db="EMBL/GenBank/DDBJ databases">
        <title>Evolutionary Origins and Diversification of the Mycorrhizal Mutualists.</title>
        <authorList>
            <consortium name="DOE Joint Genome Institute"/>
            <consortium name="Mycorrhizal Genomics Consortium"/>
            <person name="Kohler A."/>
            <person name="Kuo A."/>
            <person name="Nagy L.G."/>
            <person name="Floudas D."/>
            <person name="Copeland A."/>
            <person name="Barry K.W."/>
            <person name="Cichocki N."/>
            <person name="Veneault-Fourrey C."/>
            <person name="LaButti K."/>
            <person name="Lindquist E.A."/>
            <person name="Lipzen A."/>
            <person name="Lundell T."/>
            <person name="Morin E."/>
            <person name="Murat C."/>
            <person name="Riley R."/>
            <person name="Ohm R."/>
            <person name="Sun H."/>
            <person name="Tunlid A."/>
            <person name="Henrissat B."/>
            <person name="Grigoriev I.V."/>
            <person name="Hibbett D.S."/>
            <person name="Martin F."/>
        </authorList>
    </citation>
    <scope>NUCLEOTIDE SEQUENCE [LARGE SCALE GENOMIC DNA]</scope>
    <source>
        <strain evidence="3">Ve08.2h10</strain>
    </source>
</reference>
<dbReference type="Proteomes" id="UP000054538">
    <property type="component" value="Unassembled WGS sequence"/>
</dbReference>
<gene>
    <name evidence="2" type="ORF">PAXRUDRAFT_830679</name>
</gene>
<accession>A0A0D0E3H3</accession>
<dbReference type="HOGENOM" id="CLU_103523_1_1_1"/>
<name>A0A0D0E3H3_9AGAM</name>
<dbReference type="AlphaFoldDB" id="A0A0D0E3H3"/>
<protein>
    <recommendedName>
        <fullName evidence="4">DUF1764-domain-containing protein</fullName>
    </recommendedName>
</protein>
<evidence type="ECO:0008006" key="4">
    <source>
        <dbReference type="Google" id="ProtNLM"/>
    </source>
</evidence>
<evidence type="ECO:0000313" key="2">
    <source>
        <dbReference type="EMBL" id="KIK91615.1"/>
    </source>
</evidence>
<dbReference type="Pfam" id="PF08576">
    <property type="entry name" value="DUF1764"/>
    <property type="match status" value="1"/>
</dbReference>
<evidence type="ECO:0000256" key="1">
    <source>
        <dbReference type="SAM" id="MobiDB-lite"/>
    </source>
</evidence>
<dbReference type="EMBL" id="KN825368">
    <property type="protein sequence ID" value="KIK91615.1"/>
    <property type="molecule type" value="Genomic_DNA"/>
</dbReference>
<dbReference type="PANTHER" id="PTHR34066:SF1">
    <property type="entry name" value="DUF1764 FAMILY PROTEIN"/>
    <property type="match status" value="1"/>
</dbReference>
<evidence type="ECO:0000313" key="3">
    <source>
        <dbReference type="Proteomes" id="UP000054538"/>
    </source>
</evidence>
<dbReference type="InParanoid" id="A0A0D0E3H3"/>
<feature type="compositionally biased region" description="Basic and acidic residues" evidence="1">
    <location>
        <begin position="87"/>
        <end position="112"/>
    </location>
</feature>